<sequence length="126" mass="13304">MKNSAPTAWQPGALPPPRDPATYDRRAGLLRGVATVVMVPLLMIDLFFLGLSPMATDSCGPDHCSAALNRSLAIAPVVWVVSAVLLIATWALPARPRFRQARGWTFAAALASGLMVIAILADLPTG</sequence>
<dbReference type="Proteomes" id="UP000664781">
    <property type="component" value="Unassembled WGS sequence"/>
</dbReference>
<feature type="region of interest" description="Disordered" evidence="1">
    <location>
        <begin position="1"/>
        <end position="20"/>
    </location>
</feature>
<evidence type="ECO:0000256" key="1">
    <source>
        <dbReference type="SAM" id="MobiDB-lite"/>
    </source>
</evidence>
<evidence type="ECO:0000313" key="4">
    <source>
        <dbReference type="Proteomes" id="UP000664781"/>
    </source>
</evidence>
<accession>A0A939JR02</accession>
<protein>
    <recommendedName>
        <fullName evidence="5">Transmembrane protein</fullName>
    </recommendedName>
</protein>
<evidence type="ECO:0000256" key="2">
    <source>
        <dbReference type="SAM" id="Phobius"/>
    </source>
</evidence>
<comment type="caution">
    <text evidence="3">The sequence shown here is derived from an EMBL/GenBank/DDBJ whole genome shotgun (WGS) entry which is preliminary data.</text>
</comment>
<gene>
    <name evidence="3" type="ORF">J1792_09920</name>
</gene>
<reference evidence="3" key="1">
    <citation type="submission" date="2021-03" db="EMBL/GenBank/DDBJ databases">
        <title>Streptomyces strains.</title>
        <authorList>
            <person name="Lund M.B."/>
            <person name="Toerring T."/>
        </authorList>
    </citation>
    <scope>NUCLEOTIDE SEQUENCE</scope>
    <source>
        <strain evidence="3">JCM 4242</strain>
    </source>
</reference>
<keyword evidence="2" id="KW-0812">Transmembrane</keyword>
<proteinExistence type="predicted"/>
<evidence type="ECO:0000313" key="3">
    <source>
        <dbReference type="EMBL" id="MBO0653099.1"/>
    </source>
</evidence>
<dbReference type="EMBL" id="JAFMOF010000001">
    <property type="protein sequence ID" value="MBO0653099.1"/>
    <property type="molecule type" value="Genomic_DNA"/>
</dbReference>
<evidence type="ECO:0008006" key="5">
    <source>
        <dbReference type="Google" id="ProtNLM"/>
    </source>
</evidence>
<keyword evidence="2" id="KW-0472">Membrane</keyword>
<keyword evidence="2" id="KW-1133">Transmembrane helix</keyword>
<dbReference type="RefSeq" id="WP_086568502.1">
    <property type="nucleotide sequence ID" value="NZ_JAFMOF010000001.1"/>
</dbReference>
<feature type="transmembrane region" description="Helical" evidence="2">
    <location>
        <begin position="104"/>
        <end position="121"/>
    </location>
</feature>
<feature type="transmembrane region" description="Helical" evidence="2">
    <location>
        <begin position="28"/>
        <end position="51"/>
    </location>
</feature>
<organism evidence="3 4">
    <name type="scientific">Streptomyces triculaminicus</name>
    <dbReference type="NCBI Taxonomy" id="2816232"/>
    <lineage>
        <taxon>Bacteria</taxon>
        <taxon>Bacillati</taxon>
        <taxon>Actinomycetota</taxon>
        <taxon>Actinomycetes</taxon>
        <taxon>Kitasatosporales</taxon>
        <taxon>Streptomycetaceae</taxon>
        <taxon>Streptomyces</taxon>
    </lineage>
</organism>
<feature type="transmembrane region" description="Helical" evidence="2">
    <location>
        <begin position="71"/>
        <end position="92"/>
    </location>
</feature>
<keyword evidence="4" id="KW-1185">Reference proteome</keyword>
<name>A0A939JR02_9ACTN</name>
<dbReference type="AlphaFoldDB" id="A0A939JR02"/>